<keyword evidence="19" id="KW-1185">Reference proteome</keyword>
<keyword evidence="4 12" id="KW-0547">Nucleotide-binding</keyword>
<feature type="compositionally biased region" description="Polar residues" evidence="17">
    <location>
        <begin position="1"/>
        <end position="19"/>
    </location>
</feature>
<accession>A0A1I8BUX2</accession>
<dbReference type="PROSITE" id="PS00107">
    <property type="entry name" value="PROTEIN_KINASE_ATP"/>
    <property type="match status" value="1"/>
</dbReference>
<dbReference type="GO" id="GO:0004674">
    <property type="term" value="F:protein serine/threonine kinase activity"/>
    <property type="evidence" value="ECO:0007669"/>
    <property type="project" value="UniProtKB-KW"/>
</dbReference>
<dbReference type="PANTHER" id="PTHR24350">
    <property type="entry name" value="SERINE/THREONINE-PROTEIN KINASE IAL-RELATED"/>
    <property type="match status" value="1"/>
</dbReference>
<dbReference type="FunFam" id="3.30.200.20:FF:000042">
    <property type="entry name" value="Aurora kinase A"/>
    <property type="match status" value="1"/>
</dbReference>
<dbReference type="SMART" id="SM00220">
    <property type="entry name" value="S_TKc"/>
    <property type="match status" value="1"/>
</dbReference>
<dbReference type="GO" id="GO:0030496">
    <property type="term" value="C:midbody"/>
    <property type="evidence" value="ECO:0007669"/>
    <property type="project" value="UniProtKB-SubCell"/>
</dbReference>
<organism evidence="19 20">
    <name type="scientific">Meloidogyne hapla</name>
    <name type="common">Root-knot nematode worm</name>
    <dbReference type="NCBI Taxonomy" id="6305"/>
    <lineage>
        <taxon>Eukaryota</taxon>
        <taxon>Metazoa</taxon>
        <taxon>Ecdysozoa</taxon>
        <taxon>Nematoda</taxon>
        <taxon>Chromadorea</taxon>
        <taxon>Rhabditida</taxon>
        <taxon>Tylenchina</taxon>
        <taxon>Tylenchomorpha</taxon>
        <taxon>Tylenchoidea</taxon>
        <taxon>Meloidogynidae</taxon>
        <taxon>Meloidogyninae</taxon>
        <taxon>Meloidogyne</taxon>
    </lineage>
</organism>
<evidence type="ECO:0000313" key="19">
    <source>
        <dbReference type="Proteomes" id="UP000095281"/>
    </source>
</evidence>
<evidence type="ECO:0000256" key="2">
    <source>
        <dbReference type="ARBA" id="ARBA00022527"/>
    </source>
</evidence>
<feature type="domain" description="Protein kinase" evidence="18">
    <location>
        <begin position="51"/>
        <end position="282"/>
    </location>
</feature>
<evidence type="ECO:0000256" key="15">
    <source>
        <dbReference type="RuleBase" id="RU000304"/>
    </source>
</evidence>
<evidence type="ECO:0000256" key="6">
    <source>
        <dbReference type="ARBA" id="ARBA00022840"/>
    </source>
</evidence>
<feature type="active site" description="Proton acceptor" evidence="11">
    <location>
        <position position="174"/>
    </location>
</feature>
<evidence type="ECO:0000313" key="20">
    <source>
        <dbReference type="WBParaSite" id="MhA1_Contig596.frz3.gene14"/>
    </source>
</evidence>
<evidence type="ECO:0000256" key="13">
    <source>
        <dbReference type="PIRSR" id="PIRSR630616-3"/>
    </source>
</evidence>
<reference evidence="20" key="1">
    <citation type="submission" date="2016-11" db="UniProtKB">
        <authorList>
            <consortium name="WormBaseParasite"/>
        </authorList>
    </citation>
    <scope>IDENTIFICATION</scope>
</reference>
<evidence type="ECO:0000259" key="18">
    <source>
        <dbReference type="PROSITE" id="PS50011"/>
    </source>
</evidence>
<feature type="cross-link" description="Glycyl lysine isopeptide (Lys-Gly) (interchain with G-Cter in SUMO2)" evidence="13">
    <location>
        <position position="176"/>
    </location>
</feature>
<evidence type="ECO:0000256" key="17">
    <source>
        <dbReference type="SAM" id="MobiDB-lite"/>
    </source>
</evidence>
<evidence type="ECO:0000256" key="1">
    <source>
        <dbReference type="ARBA" id="ARBA00004214"/>
    </source>
</evidence>
<dbReference type="OMA" id="HTLCGTM"/>
<proteinExistence type="inferred from homology"/>
<keyword evidence="2 15" id="KW-0723">Serine/threonine-protein kinase</keyword>
<dbReference type="CDD" id="cd14007">
    <property type="entry name" value="STKc_Aurora"/>
    <property type="match status" value="1"/>
</dbReference>
<comment type="catalytic activity">
    <reaction evidence="10 16">
        <text>L-seryl-[protein] + ATP = O-phospho-L-seryl-[protein] + ADP + H(+)</text>
        <dbReference type="Rhea" id="RHEA:17989"/>
        <dbReference type="Rhea" id="RHEA-COMP:9863"/>
        <dbReference type="Rhea" id="RHEA-COMP:11604"/>
        <dbReference type="ChEBI" id="CHEBI:15378"/>
        <dbReference type="ChEBI" id="CHEBI:29999"/>
        <dbReference type="ChEBI" id="CHEBI:30616"/>
        <dbReference type="ChEBI" id="CHEBI:83421"/>
        <dbReference type="ChEBI" id="CHEBI:456216"/>
        <dbReference type="EC" id="2.7.11.1"/>
    </reaction>
</comment>
<dbReference type="GO" id="GO:0000070">
    <property type="term" value="P:mitotic sister chromatid segregation"/>
    <property type="evidence" value="ECO:0007669"/>
    <property type="project" value="UniProtKB-ARBA"/>
</dbReference>
<evidence type="ECO:0000256" key="16">
    <source>
        <dbReference type="RuleBase" id="RU367134"/>
    </source>
</evidence>
<dbReference type="WBParaSite" id="MhA1_Contig596.frz3.gene14">
    <property type="protein sequence ID" value="MhA1_Contig596.frz3.gene14"/>
    <property type="gene ID" value="MhA1_Contig596.frz3.gene14"/>
</dbReference>
<dbReference type="GO" id="GO:0032506">
    <property type="term" value="P:cytokinetic process"/>
    <property type="evidence" value="ECO:0007669"/>
    <property type="project" value="UniProtKB-ARBA"/>
</dbReference>
<dbReference type="Gene3D" id="3.30.200.20">
    <property type="entry name" value="Phosphorylase Kinase, domain 1"/>
    <property type="match status" value="1"/>
</dbReference>
<feature type="binding site" evidence="12">
    <location>
        <begin position="129"/>
        <end position="131"/>
    </location>
    <ligand>
        <name>ATP</name>
        <dbReference type="ChEBI" id="CHEBI:30616"/>
    </ligand>
</feature>
<dbReference type="FunFam" id="1.10.510.10:FF:000235">
    <property type="entry name" value="Serine/threonine-protein kinase ark1"/>
    <property type="match status" value="1"/>
</dbReference>
<name>A0A1I8BUX2_MELHA</name>
<evidence type="ECO:0000256" key="7">
    <source>
        <dbReference type="ARBA" id="ARBA00022853"/>
    </source>
</evidence>
<evidence type="ECO:0000256" key="12">
    <source>
        <dbReference type="PIRSR" id="PIRSR630616-2"/>
    </source>
</evidence>
<sequence>MSTGPSKIVTRSMTANRNAQPKEENKKEKSDQPEEEETNEQIKLTWTLDDFDIGKPLGRGKFGSVYLARDRKSGYLIALKVLFKKELIKHNVVNQLKREIEIQYHLRHPNILRLYGYFYDDDRVYMVLELAQMGSVYSLLKKTHKIAYPLAAHLILQLSDALIYCHERKVIHRDIKPENLLLTANNDLKVADFGWSVHAPSSKRTTMCGTLDYLSPEMILNKEHDHNVDNWSVGVLLYEFIVGKPPFEHQKHAETLDCIRNLLLLKPTARMQMPILKKHPWIVENSAIFVKEKEEKEKTEKGEKK</sequence>
<dbReference type="InterPro" id="IPR030616">
    <property type="entry name" value="Aur-like"/>
</dbReference>
<evidence type="ECO:0000256" key="10">
    <source>
        <dbReference type="ARBA" id="ARBA00048679"/>
    </source>
</evidence>
<dbReference type="Gene3D" id="1.10.510.10">
    <property type="entry name" value="Transferase(Phosphotransferase) domain 1"/>
    <property type="match status" value="1"/>
</dbReference>
<evidence type="ECO:0000256" key="14">
    <source>
        <dbReference type="PROSITE-ProRule" id="PRU10141"/>
    </source>
</evidence>
<keyword evidence="7" id="KW-0156">Chromatin regulator</keyword>
<dbReference type="Proteomes" id="UP000095281">
    <property type="component" value="Unplaced"/>
</dbReference>
<comment type="similarity">
    <text evidence="16">Belongs to the protein kinase superfamily. Ser/Thr protein kinase family. Aurora subfamily.</text>
</comment>
<dbReference type="GO" id="GO:0006325">
    <property type="term" value="P:chromatin organization"/>
    <property type="evidence" value="ECO:0007669"/>
    <property type="project" value="UniProtKB-KW"/>
</dbReference>
<dbReference type="GO" id="GO:0030261">
    <property type="term" value="P:chromosome condensation"/>
    <property type="evidence" value="ECO:0007669"/>
    <property type="project" value="UniProtKB-ARBA"/>
</dbReference>
<dbReference type="InterPro" id="IPR008271">
    <property type="entry name" value="Ser/Thr_kinase_AS"/>
</dbReference>
<feature type="binding site" evidence="12 14">
    <location>
        <position position="80"/>
    </location>
    <ligand>
        <name>ATP</name>
        <dbReference type="ChEBI" id="CHEBI:30616"/>
    </ligand>
</feature>
<evidence type="ECO:0000256" key="9">
    <source>
        <dbReference type="ARBA" id="ARBA00047899"/>
    </source>
</evidence>
<comment type="subcellular location">
    <subcellularLocation>
        <location evidence="1">Midbody</location>
    </subcellularLocation>
</comment>
<dbReference type="Pfam" id="PF00069">
    <property type="entry name" value="Pkinase"/>
    <property type="match status" value="1"/>
</dbReference>
<dbReference type="AlphaFoldDB" id="A0A1I8BUX2"/>
<protein>
    <recommendedName>
        <fullName evidence="16">Aurora kinase</fullName>
        <ecNumber evidence="16">2.7.11.1</ecNumber>
    </recommendedName>
</protein>
<feature type="region of interest" description="Disordered" evidence="17">
    <location>
        <begin position="1"/>
        <end position="40"/>
    </location>
</feature>
<dbReference type="GO" id="GO:0005524">
    <property type="term" value="F:ATP binding"/>
    <property type="evidence" value="ECO:0007669"/>
    <property type="project" value="UniProtKB-UniRule"/>
</dbReference>
<dbReference type="InterPro" id="IPR000719">
    <property type="entry name" value="Prot_kinase_dom"/>
</dbReference>
<evidence type="ECO:0000256" key="3">
    <source>
        <dbReference type="ARBA" id="ARBA00022679"/>
    </source>
</evidence>
<evidence type="ECO:0000256" key="5">
    <source>
        <dbReference type="ARBA" id="ARBA00022777"/>
    </source>
</evidence>
<evidence type="ECO:0000256" key="8">
    <source>
        <dbReference type="ARBA" id="ARBA00023254"/>
    </source>
</evidence>
<dbReference type="GO" id="GO:0051321">
    <property type="term" value="P:meiotic cell cycle"/>
    <property type="evidence" value="ECO:0007669"/>
    <property type="project" value="UniProtKB-KW"/>
</dbReference>
<feature type="binding site" evidence="12">
    <location>
        <position position="61"/>
    </location>
    <ligand>
        <name>ATP</name>
        <dbReference type="ChEBI" id="CHEBI:30616"/>
    </ligand>
</feature>
<feature type="binding site" evidence="12">
    <location>
        <begin position="178"/>
        <end position="179"/>
    </location>
    <ligand>
        <name>ATP</name>
        <dbReference type="ChEBI" id="CHEBI:30616"/>
    </ligand>
</feature>
<dbReference type="InterPro" id="IPR011009">
    <property type="entry name" value="Kinase-like_dom_sf"/>
</dbReference>
<keyword evidence="3 16" id="KW-0808">Transferase</keyword>
<evidence type="ECO:0000256" key="11">
    <source>
        <dbReference type="PIRSR" id="PIRSR630616-1"/>
    </source>
</evidence>
<keyword evidence="5 16" id="KW-0418">Kinase</keyword>
<comment type="catalytic activity">
    <reaction evidence="9 16">
        <text>L-threonyl-[protein] + ATP = O-phospho-L-threonyl-[protein] + ADP + H(+)</text>
        <dbReference type="Rhea" id="RHEA:46608"/>
        <dbReference type="Rhea" id="RHEA-COMP:11060"/>
        <dbReference type="Rhea" id="RHEA-COMP:11605"/>
        <dbReference type="ChEBI" id="CHEBI:15378"/>
        <dbReference type="ChEBI" id="CHEBI:30013"/>
        <dbReference type="ChEBI" id="CHEBI:30616"/>
        <dbReference type="ChEBI" id="CHEBI:61977"/>
        <dbReference type="ChEBI" id="CHEBI:456216"/>
        <dbReference type="EC" id="2.7.11.1"/>
    </reaction>
</comment>
<feature type="compositionally biased region" description="Basic and acidic residues" evidence="17">
    <location>
        <begin position="20"/>
        <end position="32"/>
    </location>
</feature>
<keyword evidence="8" id="KW-0469">Meiosis</keyword>
<dbReference type="InterPro" id="IPR017441">
    <property type="entry name" value="Protein_kinase_ATP_BS"/>
</dbReference>
<keyword evidence="6 12" id="KW-0067">ATP-binding</keyword>
<dbReference type="EC" id="2.7.11.1" evidence="16"/>
<dbReference type="PROSITE" id="PS00108">
    <property type="entry name" value="PROTEIN_KINASE_ST"/>
    <property type="match status" value="1"/>
</dbReference>
<dbReference type="PROSITE" id="PS50011">
    <property type="entry name" value="PROTEIN_KINASE_DOM"/>
    <property type="match status" value="1"/>
</dbReference>
<feature type="binding site" evidence="12">
    <location>
        <position position="192"/>
    </location>
    <ligand>
        <name>ATP</name>
        <dbReference type="ChEBI" id="CHEBI:30616"/>
    </ligand>
</feature>
<evidence type="ECO:0000256" key="4">
    <source>
        <dbReference type="ARBA" id="ARBA00022741"/>
    </source>
</evidence>
<dbReference type="SUPFAM" id="SSF56112">
    <property type="entry name" value="Protein kinase-like (PK-like)"/>
    <property type="match status" value="1"/>
</dbReference>